<evidence type="ECO:0000313" key="7">
    <source>
        <dbReference type="Proteomes" id="UP000193495"/>
    </source>
</evidence>
<comment type="subcellular location">
    <subcellularLocation>
        <location evidence="1 4">Bacterial flagellum basal body</location>
    </subcellularLocation>
</comment>
<dbReference type="GO" id="GO:0003774">
    <property type="term" value="F:cytoskeletal motor activity"/>
    <property type="evidence" value="ECO:0007669"/>
    <property type="project" value="InterPro"/>
</dbReference>
<reference evidence="6 7" key="1">
    <citation type="submission" date="2017-03" db="EMBL/GenBank/DDBJ databases">
        <authorList>
            <person name="Afonso C.L."/>
            <person name="Miller P.J."/>
            <person name="Scott M.A."/>
            <person name="Spackman E."/>
            <person name="Goraichik I."/>
            <person name="Dimitrov K.M."/>
            <person name="Suarez D.L."/>
            <person name="Swayne D.E."/>
        </authorList>
    </citation>
    <scope>NUCLEOTIDE SEQUENCE [LARGE SCALE GENOMIC DNA]</scope>
    <source>
        <strain evidence="6 7">CECT 8367</strain>
    </source>
</reference>
<proteinExistence type="inferred from homology"/>
<dbReference type="EMBL" id="FWFY01000014">
    <property type="protein sequence ID" value="SLN67977.1"/>
    <property type="molecule type" value="Genomic_DNA"/>
</dbReference>
<name>A0A1X7A1Z4_9RHOB</name>
<reference evidence="5 8" key="2">
    <citation type="submission" date="2018-03" db="EMBL/GenBank/DDBJ databases">
        <title>Genomic Encyclopedia of Archaeal and Bacterial Type Strains, Phase II (KMG-II): from individual species to whole genera.</title>
        <authorList>
            <person name="Goeker M."/>
        </authorList>
    </citation>
    <scope>NUCLEOTIDE SEQUENCE [LARGE SCALE GENOMIC DNA]</scope>
    <source>
        <strain evidence="5 8">DSM 29956</strain>
    </source>
</reference>
<dbReference type="GO" id="GO:0009425">
    <property type="term" value="C:bacterial-type flagellum basal body"/>
    <property type="evidence" value="ECO:0007669"/>
    <property type="project" value="UniProtKB-SubCell"/>
</dbReference>
<evidence type="ECO:0000256" key="3">
    <source>
        <dbReference type="ARBA" id="ARBA00023143"/>
    </source>
</evidence>
<gene>
    <name evidence="4" type="primary">fliE</name>
    <name evidence="5" type="ORF">CLV79_11722</name>
    <name evidence="6" type="ORF">LOS8367_03401</name>
</gene>
<keyword evidence="6" id="KW-0282">Flagellum</keyword>
<keyword evidence="6" id="KW-0969">Cilium</keyword>
<dbReference type="InterPro" id="IPR001624">
    <property type="entry name" value="FliE"/>
</dbReference>
<keyword evidence="8" id="KW-1185">Reference proteome</keyword>
<evidence type="ECO:0000256" key="4">
    <source>
        <dbReference type="HAMAP-Rule" id="MF_00724"/>
    </source>
</evidence>
<dbReference type="GO" id="GO:0005198">
    <property type="term" value="F:structural molecule activity"/>
    <property type="evidence" value="ECO:0007669"/>
    <property type="project" value="InterPro"/>
</dbReference>
<dbReference type="PANTHER" id="PTHR34653:SF1">
    <property type="entry name" value="FLAGELLAR HOOK-BASAL BODY COMPLEX PROTEIN FLIE"/>
    <property type="match status" value="1"/>
</dbReference>
<comment type="similarity">
    <text evidence="2 4">Belongs to the FliE family.</text>
</comment>
<dbReference type="Proteomes" id="UP000193495">
    <property type="component" value="Unassembled WGS sequence"/>
</dbReference>
<evidence type="ECO:0000313" key="5">
    <source>
        <dbReference type="EMBL" id="PSK81186.1"/>
    </source>
</evidence>
<evidence type="ECO:0000313" key="8">
    <source>
        <dbReference type="Proteomes" id="UP000240624"/>
    </source>
</evidence>
<dbReference type="RefSeq" id="WP_085897707.1">
    <property type="nucleotide sequence ID" value="NZ_FWFY01000014.1"/>
</dbReference>
<dbReference type="AlphaFoldDB" id="A0A1X7A1Z4"/>
<dbReference type="Proteomes" id="UP000240624">
    <property type="component" value="Unassembled WGS sequence"/>
</dbReference>
<accession>A0A1X7A1Z4</accession>
<dbReference type="PANTHER" id="PTHR34653">
    <property type="match status" value="1"/>
</dbReference>
<keyword evidence="6" id="KW-0966">Cell projection</keyword>
<dbReference type="EMBL" id="PYGB01000017">
    <property type="protein sequence ID" value="PSK81186.1"/>
    <property type="molecule type" value="Genomic_DNA"/>
</dbReference>
<evidence type="ECO:0000256" key="2">
    <source>
        <dbReference type="ARBA" id="ARBA00009272"/>
    </source>
</evidence>
<dbReference type="OrthoDB" id="9812413at2"/>
<sequence length="107" mass="11436">MTEFSSILSTTNIRGAYRSSQELTSSPAAAEAPAKGESFADVLSEAASKAVKNVRESEAVAQKGLTGEVGAQRVVEATLELESTVKVMISMRDKVVEAYQEVLRMPI</sequence>
<protein>
    <recommendedName>
        <fullName evidence="4">Flagellar hook-basal body complex protein FliE</fullName>
    </recommendedName>
</protein>
<keyword evidence="3 4" id="KW-0975">Bacterial flagellum</keyword>
<dbReference type="GO" id="GO:0071973">
    <property type="term" value="P:bacterial-type flagellum-dependent cell motility"/>
    <property type="evidence" value="ECO:0007669"/>
    <property type="project" value="InterPro"/>
</dbReference>
<dbReference type="Pfam" id="PF02049">
    <property type="entry name" value="FliE"/>
    <property type="match status" value="1"/>
</dbReference>
<evidence type="ECO:0000313" key="6">
    <source>
        <dbReference type="EMBL" id="SLN67977.1"/>
    </source>
</evidence>
<evidence type="ECO:0000256" key="1">
    <source>
        <dbReference type="ARBA" id="ARBA00004117"/>
    </source>
</evidence>
<organism evidence="6 7">
    <name type="scientific">Limimaricola soesokkakensis</name>
    <dbReference type="NCBI Taxonomy" id="1343159"/>
    <lineage>
        <taxon>Bacteria</taxon>
        <taxon>Pseudomonadati</taxon>
        <taxon>Pseudomonadota</taxon>
        <taxon>Alphaproteobacteria</taxon>
        <taxon>Rhodobacterales</taxon>
        <taxon>Paracoccaceae</taxon>
        <taxon>Limimaricola</taxon>
    </lineage>
</organism>
<dbReference type="HAMAP" id="MF_00724">
    <property type="entry name" value="FliE"/>
    <property type="match status" value="1"/>
</dbReference>